<dbReference type="RefSeq" id="WP_006962213.1">
    <property type="nucleotide sequence ID" value="NZ_CP063051.1"/>
</dbReference>
<proteinExistence type="predicted"/>
<name>A0A837GBJ7_9VIBR</name>
<dbReference type="EMBL" id="JXXR01000001">
    <property type="protein sequence ID" value="KJY77525.1"/>
    <property type="molecule type" value="Genomic_DNA"/>
</dbReference>
<protein>
    <submittedName>
        <fullName evidence="1">Uncharacterized protein</fullName>
    </submittedName>
</protein>
<evidence type="ECO:0000313" key="1">
    <source>
        <dbReference type="EMBL" id="KJY77525.1"/>
    </source>
</evidence>
<accession>A0A837GBJ7</accession>
<gene>
    <name evidence="1" type="ORF">TW71_00385</name>
</gene>
<reference evidence="1" key="1">
    <citation type="journal article" date="2015" name="BMC Genomics">
        <title>Genome mining reveals unlocked bioactive potential of marine Gram-negative bacteria.</title>
        <authorList>
            <person name="Machado H."/>
            <person name="Sonnenschein E.C."/>
            <person name="Melchiorsen J."/>
            <person name="Gram L."/>
        </authorList>
    </citation>
    <scope>NUCLEOTIDE SEQUENCE</scope>
    <source>
        <strain evidence="1">S2052</strain>
    </source>
</reference>
<organism evidence="1">
    <name type="scientific">Vibrio coralliilyticus</name>
    <dbReference type="NCBI Taxonomy" id="190893"/>
    <lineage>
        <taxon>Bacteria</taxon>
        <taxon>Pseudomonadati</taxon>
        <taxon>Pseudomonadota</taxon>
        <taxon>Gammaproteobacteria</taxon>
        <taxon>Vibrionales</taxon>
        <taxon>Vibrionaceae</taxon>
        <taxon>Vibrio</taxon>
    </lineage>
</organism>
<dbReference type="AlphaFoldDB" id="A0A837GBJ7"/>
<sequence length="118" mass="13723">MDLQITRNIEQLIALLRLPVVQVSDIIEIHQKPFGLRLEVQGTRLMLTSWLLESNSHDLDSALKRNQPERFNGLPQRIFPIKSQLFISALCPEQFDAHQWFRLCQKQRQFLSQLGGGE</sequence>
<comment type="caution">
    <text evidence="1">The sequence shown here is derived from an EMBL/GenBank/DDBJ whole genome shotgun (WGS) entry which is preliminary data.</text>
</comment>